<reference evidence="5" key="3">
    <citation type="submission" date="2020-10" db="UniProtKB">
        <authorList>
            <consortium name="WormBaseParasite"/>
        </authorList>
    </citation>
    <scope>IDENTIFICATION</scope>
</reference>
<evidence type="ECO:0000313" key="4">
    <source>
        <dbReference type="Proteomes" id="UP000492820"/>
    </source>
</evidence>
<dbReference type="GO" id="GO:0008270">
    <property type="term" value="F:zinc ion binding"/>
    <property type="evidence" value="ECO:0007669"/>
    <property type="project" value="UniProtKB-KW"/>
</dbReference>
<feature type="domain" description="C2H2-type" evidence="2">
    <location>
        <begin position="4"/>
        <end position="27"/>
    </location>
</feature>
<dbReference type="AlphaFoldDB" id="A0A068X4R0"/>
<keyword evidence="1" id="KW-0479">Metal-binding</keyword>
<reference evidence="3 4" key="1">
    <citation type="journal article" date="2013" name="Nature">
        <title>The genomes of four tapeworm species reveal adaptations to parasitism.</title>
        <authorList>
            <person name="Tsai I.J."/>
            <person name="Zarowiecki M."/>
            <person name="Holroyd N."/>
            <person name="Garciarrubio A."/>
            <person name="Sanchez-Flores A."/>
            <person name="Brooks K.L."/>
            <person name="Tracey A."/>
            <person name="Bobes R.J."/>
            <person name="Fragoso G."/>
            <person name="Sciutto E."/>
            <person name="Aslett M."/>
            <person name="Beasley H."/>
            <person name="Bennett H.M."/>
            <person name="Cai J."/>
            <person name="Camicia F."/>
            <person name="Clark R."/>
            <person name="Cucher M."/>
            <person name="De Silva N."/>
            <person name="Day T.A."/>
            <person name="Deplazes P."/>
            <person name="Estrada K."/>
            <person name="Fernandez C."/>
            <person name="Holland P.W."/>
            <person name="Hou J."/>
            <person name="Hu S."/>
            <person name="Huckvale T."/>
            <person name="Hung S.S."/>
            <person name="Kamenetzky L."/>
            <person name="Keane J.A."/>
            <person name="Kiss F."/>
            <person name="Koziol U."/>
            <person name="Lambert O."/>
            <person name="Liu K."/>
            <person name="Luo X."/>
            <person name="Luo Y."/>
            <person name="Macchiaroli N."/>
            <person name="Nichol S."/>
            <person name="Paps J."/>
            <person name="Parkinson J."/>
            <person name="Pouchkina-Stantcheva N."/>
            <person name="Riddiford N."/>
            <person name="Rosenzvit M."/>
            <person name="Salinas G."/>
            <person name="Wasmuth J.D."/>
            <person name="Zamanian M."/>
            <person name="Zheng Y."/>
            <person name="Cai X."/>
            <person name="Soberon X."/>
            <person name="Olson P.D."/>
            <person name="Laclette J.P."/>
            <person name="Brehm K."/>
            <person name="Berriman M."/>
            <person name="Garciarrubio A."/>
            <person name="Bobes R.J."/>
            <person name="Fragoso G."/>
            <person name="Sanchez-Flores A."/>
            <person name="Estrada K."/>
            <person name="Cevallos M.A."/>
            <person name="Morett E."/>
            <person name="Gonzalez V."/>
            <person name="Portillo T."/>
            <person name="Ochoa-Leyva A."/>
            <person name="Jose M.V."/>
            <person name="Sciutto E."/>
            <person name="Landa A."/>
            <person name="Jimenez L."/>
            <person name="Valdes V."/>
            <person name="Carrero J.C."/>
            <person name="Larralde C."/>
            <person name="Morales-Montor J."/>
            <person name="Limon-Lason J."/>
            <person name="Soberon X."/>
            <person name="Laclette J.P."/>
        </authorList>
    </citation>
    <scope>NUCLEOTIDE SEQUENCE [LARGE SCALE GENOMIC DNA]</scope>
</reference>
<dbReference type="WBParaSite" id="EgrG_000307800">
    <property type="protein sequence ID" value="EgrG_000307800"/>
    <property type="gene ID" value="EgrG_000307800"/>
</dbReference>
<reference evidence="3" key="2">
    <citation type="submission" date="2014-06" db="EMBL/GenBank/DDBJ databases">
        <authorList>
            <person name="Aslett M."/>
        </authorList>
    </citation>
    <scope>NUCLEOTIDE SEQUENCE</scope>
</reference>
<dbReference type="PROSITE" id="PS50157">
    <property type="entry name" value="ZINC_FINGER_C2H2_2"/>
    <property type="match status" value="1"/>
</dbReference>
<accession>A0A068X4R0</accession>
<keyword evidence="1" id="KW-0863">Zinc-finger</keyword>
<dbReference type="SMART" id="SM00355">
    <property type="entry name" value="ZnF_C2H2"/>
    <property type="match status" value="3"/>
</dbReference>
<dbReference type="PROSITE" id="PS00028">
    <property type="entry name" value="ZINC_FINGER_C2H2_1"/>
    <property type="match status" value="1"/>
</dbReference>
<keyword evidence="1" id="KW-0862">Zinc</keyword>
<dbReference type="Proteomes" id="UP000492820">
    <property type="component" value="Unassembled WGS sequence"/>
</dbReference>
<protein>
    <submittedName>
        <fullName evidence="3 5">Expressed protein</fullName>
    </submittedName>
</protein>
<evidence type="ECO:0000256" key="1">
    <source>
        <dbReference type="PROSITE-ProRule" id="PRU00042"/>
    </source>
</evidence>
<evidence type="ECO:0000313" key="5">
    <source>
        <dbReference type="WBParaSite" id="EgrG_000307800"/>
    </source>
</evidence>
<dbReference type="InterPro" id="IPR013087">
    <property type="entry name" value="Znf_C2H2_type"/>
</dbReference>
<dbReference type="EMBL" id="LK028637">
    <property type="protein sequence ID" value="CDS24895.1"/>
    <property type="molecule type" value="Genomic_DNA"/>
</dbReference>
<dbReference type="Gene3D" id="3.30.160.60">
    <property type="entry name" value="Classic Zinc Finger"/>
    <property type="match status" value="1"/>
</dbReference>
<proteinExistence type="predicted"/>
<sequence length="171" mass="19600">MDPYKCKICSATFSAHNLLRAHERRKHRISASLHGRCPVCSAFPESTGLTLVHQKAANHNECCVCSKRYRCFDLLLIHFIEKHMTEGTEDSKKRVYCTECSSVHPTREALLEHIRSSHLIELVSHRRVHANSIPFRAPPSQLHLSSTYICPAMYLTSKHDKRMCPLLSLSY</sequence>
<dbReference type="InterPro" id="IPR036236">
    <property type="entry name" value="Znf_C2H2_sf"/>
</dbReference>
<evidence type="ECO:0000259" key="2">
    <source>
        <dbReference type="PROSITE" id="PS50157"/>
    </source>
</evidence>
<gene>
    <name evidence="3" type="ORF">EgrG_000307800</name>
</gene>
<organism evidence="3">
    <name type="scientific">Echinococcus granulosus</name>
    <name type="common">Hydatid tapeworm</name>
    <dbReference type="NCBI Taxonomy" id="6210"/>
    <lineage>
        <taxon>Eukaryota</taxon>
        <taxon>Metazoa</taxon>
        <taxon>Spiralia</taxon>
        <taxon>Lophotrochozoa</taxon>
        <taxon>Platyhelminthes</taxon>
        <taxon>Cestoda</taxon>
        <taxon>Eucestoda</taxon>
        <taxon>Cyclophyllidea</taxon>
        <taxon>Taeniidae</taxon>
        <taxon>Echinococcus</taxon>
        <taxon>Echinococcus granulosus group</taxon>
    </lineage>
</organism>
<evidence type="ECO:0000313" key="3">
    <source>
        <dbReference type="EMBL" id="CDS24895.1"/>
    </source>
</evidence>
<name>A0A068X4R0_ECHGR</name>
<dbReference type="SUPFAM" id="SSF57667">
    <property type="entry name" value="beta-beta-alpha zinc fingers"/>
    <property type="match status" value="1"/>
</dbReference>